<organism evidence="1">
    <name type="scientific">bioreactor metagenome</name>
    <dbReference type="NCBI Taxonomy" id="1076179"/>
    <lineage>
        <taxon>unclassified sequences</taxon>
        <taxon>metagenomes</taxon>
        <taxon>ecological metagenomes</taxon>
    </lineage>
</organism>
<comment type="caution">
    <text evidence="1">The sequence shown here is derived from an EMBL/GenBank/DDBJ whole genome shotgun (WGS) entry which is preliminary data.</text>
</comment>
<reference evidence="1" key="1">
    <citation type="submission" date="2019-08" db="EMBL/GenBank/DDBJ databases">
        <authorList>
            <person name="Kucharzyk K."/>
            <person name="Murdoch R.W."/>
            <person name="Higgins S."/>
            <person name="Loffler F."/>
        </authorList>
    </citation>
    <scope>NUCLEOTIDE SEQUENCE</scope>
</reference>
<protein>
    <submittedName>
        <fullName evidence="1">Uncharacterized protein</fullName>
    </submittedName>
</protein>
<gene>
    <name evidence="1" type="ORF">SDC9_50856</name>
</gene>
<sequence>MKQLFTMLAMTFMFSVFAVSQATFVLDDFENGQVNFTEVVNVNPPAHFDVAVVDNPVKAGINTSNKVWEWRRFDAEADNKIWAGFYSVLKNEIPSGYHRIEIKYLRTNSTSQLKIKPEGAVAREILPVTPASKTNEWETLVFDIYAQGIKNIRVFGFFPDYYEPIDVNAVVYVDDIKIVYDPTITPPPVPTSITLFENSANDRFHDQSWSFKEGGSTLVQEHWQGPGLPDGDKLPAVTTPVKSAPNALKLQWKSVAGGNWGALVASIDWVAHDVTKMTNLSFWVNSPVALAKSALPKLYFEASSGSPNKTGKLDMGNYVDDLAANTWTEVVVPLADFWATDASFVSQEFIKGLFFVQNAADDVEHTLYLDDFKFIREAPGLVLFDNSTSDRFHDQSWSTKTAPSTLVQEHWQGPDVPDGDKLPVVTTPVKDGANALKLQWKSAEGGAWMALVAAVDWKSFDLTSMTHLQFWVNSPATLNHGSLPKVFLESHSGSPNKTGKLNLGNYVISLAADTWTEVRIPLADFWATDPAFTAKDVVKGIFFEQNMADNVERTMYMDEFRFIAVDPSADNAPIFIDFGSNNPALMSTDNWNNITDHQAGSINLIDEGGNAAGIKLAVTDPFYNGYNTNGVTAPTGDAAVFVQNATSDNFFCNGAVWGSVPANPEAVITLTGLNPAKYYTFTVFASRMSVTNIRDAKYTFTGLNGVQSSASLNASNNTSEVAKIANVVPTAAGEIVFKSEAGPNNNSAEKFFFLGAVKIQPSNDPTGVDNPKDASTLRVYYNDNMLRIGEYTGLVKIYGLTGNIVAEGQSLFGYMPVKLSQGIYIIHTNMGNVKLVTK</sequence>
<accession>A0A644WMA3</accession>
<dbReference type="Gene3D" id="2.60.120.430">
    <property type="entry name" value="Galactose-binding lectin"/>
    <property type="match status" value="2"/>
</dbReference>
<dbReference type="SUPFAM" id="SSF49785">
    <property type="entry name" value="Galactose-binding domain-like"/>
    <property type="match status" value="2"/>
</dbReference>
<evidence type="ECO:0000313" key="1">
    <source>
        <dbReference type="EMBL" id="MPM04578.1"/>
    </source>
</evidence>
<dbReference type="EMBL" id="VSSQ01001050">
    <property type="protein sequence ID" value="MPM04578.1"/>
    <property type="molecule type" value="Genomic_DNA"/>
</dbReference>
<proteinExistence type="predicted"/>
<name>A0A644WMA3_9ZZZZ</name>
<dbReference type="InterPro" id="IPR008979">
    <property type="entry name" value="Galactose-bd-like_sf"/>
</dbReference>
<dbReference type="AlphaFoldDB" id="A0A644WMA3"/>